<proteinExistence type="predicted"/>
<evidence type="ECO:0000313" key="3">
    <source>
        <dbReference type="Proteomes" id="UP000887013"/>
    </source>
</evidence>
<feature type="compositionally biased region" description="Polar residues" evidence="1">
    <location>
        <begin position="51"/>
        <end position="60"/>
    </location>
</feature>
<evidence type="ECO:0000313" key="2">
    <source>
        <dbReference type="EMBL" id="GFU30904.1"/>
    </source>
</evidence>
<organism evidence="2 3">
    <name type="scientific">Nephila pilipes</name>
    <name type="common">Giant wood spider</name>
    <name type="synonym">Nephila maculata</name>
    <dbReference type="NCBI Taxonomy" id="299642"/>
    <lineage>
        <taxon>Eukaryota</taxon>
        <taxon>Metazoa</taxon>
        <taxon>Ecdysozoa</taxon>
        <taxon>Arthropoda</taxon>
        <taxon>Chelicerata</taxon>
        <taxon>Arachnida</taxon>
        <taxon>Araneae</taxon>
        <taxon>Araneomorphae</taxon>
        <taxon>Entelegynae</taxon>
        <taxon>Araneoidea</taxon>
        <taxon>Nephilidae</taxon>
        <taxon>Nephila</taxon>
    </lineage>
</organism>
<feature type="compositionally biased region" description="Polar residues" evidence="1">
    <location>
        <begin position="74"/>
        <end position="86"/>
    </location>
</feature>
<dbReference type="AlphaFoldDB" id="A0A8X6QN60"/>
<keyword evidence="3" id="KW-1185">Reference proteome</keyword>
<accession>A0A8X6QN60</accession>
<gene>
    <name evidence="2" type="ORF">NPIL_402321</name>
</gene>
<comment type="caution">
    <text evidence="2">The sequence shown here is derived from an EMBL/GenBank/DDBJ whole genome shotgun (WGS) entry which is preliminary data.</text>
</comment>
<dbReference type="EMBL" id="BMAW01129555">
    <property type="protein sequence ID" value="GFU30904.1"/>
    <property type="molecule type" value="Genomic_DNA"/>
</dbReference>
<feature type="region of interest" description="Disordered" evidence="1">
    <location>
        <begin position="47"/>
        <end position="92"/>
    </location>
</feature>
<dbReference type="Proteomes" id="UP000887013">
    <property type="component" value="Unassembled WGS sequence"/>
</dbReference>
<evidence type="ECO:0000256" key="1">
    <source>
        <dbReference type="SAM" id="MobiDB-lite"/>
    </source>
</evidence>
<sequence length="92" mass="10672">MRRYFVILKRNGENERRSPRSNYEWYSLRSGPVVEMFSYTIPILQRAKGSPGSSALYRTQHSAKENRKGCHSPFFSSAEKSQGSKIDQQKLK</sequence>
<name>A0A8X6QN60_NEPPI</name>
<protein>
    <submittedName>
        <fullName evidence="2">Uncharacterized protein</fullName>
    </submittedName>
</protein>
<reference evidence="2" key="1">
    <citation type="submission" date="2020-08" db="EMBL/GenBank/DDBJ databases">
        <title>Multicomponent nature underlies the extraordinary mechanical properties of spider dragline silk.</title>
        <authorList>
            <person name="Kono N."/>
            <person name="Nakamura H."/>
            <person name="Mori M."/>
            <person name="Yoshida Y."/>
            <person name="Ohtoshi R."/>
            <person name="Malay A.D."/>
            <person name="Moran D.A.P."/>
            <person name="Tomita M."/>
            <person name="Numata K."/>
            <person name="Arakawa K."/>
        </authorList>
    </citation>
    <scope>NUCLEOTIDE SEQUENCE</scope>
</reference>